<feature type="region of interest" description="Disordered" evidence="1">
    <location>
        <begin position="1"/>
        <end position="23"/>
    </location>
</feature>
<gene>
    <name evidence="2" type="ORF">AUC69_08310</name>
</gene>
<dbReference type="AlphaFoldDB" id="A0A1E3W1D9"/>
<reference evidence="2 3" key="1">
    <citation type="journal article" date="2016" name="Environ. Microbiol.">
        <title>New Methyloceanibacter diversity from North Sea sediments includes methanotroph containing solely the soluble methane monooxygenase.</title>
        <authorList>
            <person name="Vekeman B."/>
            <person name="Kerckhof F.M."/>
            <person name="Cremers G."/>
            <person name="de Vos P."/>
            <person name="Vandamme P."/>
            <person name="Boon N."/>
            <person name="Op den Camp H.J."/>
            <person name="Heylen K."/>
        </authorList>
    </citation>
    <scope>NUCLEOTIDE SEQUENCE [LARGE SCALE GENOMIC DNA]</scope>
    <source>
        <strain evidence="2 3">R-67175</strain>
    </source>
</reference>
<dbReference type="EMBL" id="LPWF01000016">
    <property type="protein sequence ID" value="ODR99624.1"/>
    <property type="molecule type" value="Genomic_DNA"/>
</dbReference>
<comment type="caution">
    <text evidence="2">The sequence shown here is derived from an EMBL/GenBank/DDBJ whole genome shotgun (WGS) entry which is preliminary data.</text>
</comment>
<keyword evidence="3" id="KW-1185">Reference proteome</keyword>
<dbReference type="STRING" id="1774969.AUC69_08310"/>
<accession>A0A1E3W1D9</accession>
<feature type="compositionally biased region" description="Low complexity" evidence="1">
    <location>
        <begin position="13"/>
        <end position="23"/>
    </location>
</feature>
<dbReference type="Proteomes" id="UP000094472">
    <property type="component" value="Unassembled WGS sequence"/>
</dbReference>
<evidence type="ECO:0000313" key="3">
    <source>
        <dbReference type="Proteomes" id="UP000094472"/>
    </source>
</evidence>
<proteinExistence type="predicted"/>
<protein>
    <submittedName>
        <fullName evidence="2">Uncharacterized protein</fullName>
    </submittedName>
</protein>
<sequence length="96" mass="9576">MPLVSPGAGGNASESSLLLPPNQPPLDLSDGLVGIGRILPLRKAPGSVRHLYPSPVSPQMILASSTSWSGAPDGVTGIKAGAAAALKVTPRKAVST</sequence>
<organism evidence="2 3">
    <name type="scientific">Methyloceanibacter superfactus</name>
    <dbReference type="NCBI Taxonomy" id="1774969"/>
    <lineage>
        <taxon>Bacteria</taxon>
        <taxon>Pseudomonadati</taxon>
        <taxon>Pseudomonadota</taxon>
        <taxon>Alphaproteobacteria</taxon>
        <taxon>Hyphomicrobiales</taxon>
        <taxon>Hyphomicrobiaceae</taxon>
        <taxon>Methyloceanibacter</taxon>
    </lineage>
</organism>
<name>A0A1E3W1D9_9HYPH</name>
<evidence type="ECO:0000256" key="1">
    <source>
        <dbReference type="SAM" id="MobiDB-lite"/>
    </source>
</evidence>
<evidence type="ECO:0000313" key="2">
    <source>
        <dbReference type="EMBL" id="ODR99624.1"/>
    </source>
</evidence>